<evidence type="ECO:0000256" key="5">
    <source>
        <dbReference type="ARBA" id="ARBA00023136"/>
    </source>
</evidence>
<dbReference type="NCBIfam" id="TIGR00360">
    <property type="entry name" value="ComEC_N-term"/>
    <property type="match status" value="1"/>
</dbReference>
<keyword evidence="2" id="KW-1003">Cell membrane</keyword>
<evidence type="ECO:0000259" key="7">
    <source>
        <dbReference type="SMART" id="SM00849"/>
    </source>
</evidence>
<dbReference type="GO" id="GO:0005886">
    <property type="term" value="C:plasma membrane"/>
    <property type="evidence" value="ECO:0007669"/>
    <property type="project" value="UniProtKB-SubCell"/>
</dbReference>
<keyword evidence="4 6" id="KW-1133">Transmembrane helix</keyword>
<evidence type="ECO:0000256" key="4">
    <source>
        <dbReference type="ARBA" id="ARBA00022989"/>
    </source>
</evidence>
<comment type="subcellular location">
    <subcellularLocation>
        <location evidence="1">Cell membrane</location>
        <topology evidence="1">Multi-pass membrane protein</topology>
    </subcellularLocation>
</comment>
<dbReference type="InterPro" id="IPR036866">
    <property type="entry name" value="RibonucZ/Hydroxyglut_hydro"/>
</dbReference>
<keyword evidence="3 6" id="KW-0812">Transmembrane</keyword>
<dbReference type="InterPro" id="IPR004477">
    <property type="entry name" value="ComEC_N"/>
</dbReference>
<proteinExistence type="predicted"/>
<dbReference type="PANTHER" id="PTHR30619:SF1">
    <property type="entry name" value="RECOMBINATION PROTEIN 2"/>
    <property type="match status" value="1"/>
</dbReference>
<name>A0A518AKE6_9BACT</name>
<dbReference type="Pfam" id="PF00753">
    <property type="entry name" value="Lactamase_B"/>
    <property type="match status" value="1"/>
</dbReference>
<evidence type="ECO:0000256" key="6">
    <source>
        <dbReference type="SAM" id="Phobius"/>
    </source>
</evidence>
<organism evidence="8 9">
    <name type="scientific">Aeoliella mucimassa</name>
    <dbReference type="NCBI Taxonomy" id="2527972"/>
    <lineage>
        <taxon>Bacteria</taxon>
        <taxon>Pseudomonadati</taxon>
        <taxon>Planctomycetota</taxon>
        <taxon>Planctomycetia</taxon>
        <taxon>Pirellulales</taxon>
        <taxon>Lacipirellulaceae</taxon>
        <taxon>Aeoliella</taxon>
    </lineage>
</organism>
<feature type="transmembrane region" description="Helical" evidence="6">
    <location>
        <begin position="182"/>
        <end position="205"/>
    </location>
</feature>
<feature type="transmembrane region" description="Helical" evidence="6">
    <location>
        <begin position="212"/>
        <end position="231"/>
    </location>
</feature>
<evidence type="ECO:0000313" key="8">
    <source>
        <dbReference type="EMBL" id="QDU55166.1"/>
    </source>
</evidence>
<feature type="transmembrane region" description="Helical" evidence="6">
    <location>
        <begin position="237"/>
        <end position="270"/>
    </location>
</feature>
<feature type="transmembrane region" description="Helical" evidence="6">
    <location>
        <begin position="282"/>
        <end position="300"/>
    </location>
</feature>
<dbReference type="Pfam" id="PF03772">
    <property type="entry name" value="Competence"/>
    <property type="match status" value="1"/>
</dbReference>
<dbReference type="SUPFAM" id="SSF56281">
    <property type="entry name" value="Metallo-hydrolase/oxidoreductase"/>
    <property type="match status" value="1"/>
</dbReference>
<dbReference type="CDD" id="cd07731">
    <property type="entry name" value="ComA-like_MBL-fold"/>
    <property type="match status" value="1"/>
</dbReference>
<dbReference type="InterPro" id="IPR052159">
    <property type="entry name" value="Competence_DNA_uptake"/>
</dbReference>
<keyword evidence="5 6" id="KW-0472">Membrane</keyword>
<feature type="transmembrane region" description="Helical" evidence="6">
    <location>
        <begin position="323"/>
        <end position="345"/>
    </location>
</feature>
<protein>
    <submittedName>
        <fullName evidence="8">ComEC family competence protein</fullName>
    </submittedName>
</protein>
<dbReference type="PANTHER" id="PTHR30619">
    <property type="entry name" value="DNA INTERNALIZATION/COMPETENCE PROTEIN COMEC/REC2"/>
    <property type="match status" value="1"/>
</dbReference>
<sequence>MASLEPYPCCLRAVAVAAPERMAAPPPSAYRAIPQGEKSQLRIRVTHVRHGDHWQPASGECELIVDGHLLKVAAEDCVQVFGQLRQPSPAMNPGEFDFAEHSRADRQLCFVRSSSPECVTVVQQASDWSPWRWVDRLRSHWQSRLWDTVGAEHAPTAAAILLGARHAMPREMVDTYRVTGTLHVLVVSGLHAGVLISFVMALLGMGWIPRRWALVLAMVLVALYAVLTGGHPPVMRAAILAEVACLALWCGRNPFAGNSLALALIVVLLLNPADLFRTGAQLSFLCAVVLLWFSSVRWFAPLTPLQVLLRSVEPWHVRAGRRVAAYVGWTVAATLAVWIVSLPLLLERYHLVTPVAILACVPLFLCVASSLITGFGFLIVGWLIPATEPLLASLCRGSLGWLDSLVSGSSELPQAYHWTPAPDWWWTLGWYALLALLLCAGGFRWSWQRTGQVLALWVVVGTLPVLASRQQPREFQVAFLDVGHGVCSVVTTPNGTTLLYDAGSLGSPSHATETISAYLWSRGIRRIDGLVLSHPDVDHFNAVPGLVDRFKVGRVFVSPHMFAANPNRSPQSAPQQLEQLLLAHDIPIQVIEMGQRLTLDRSSHAEVLFPDKFGGLASDNSNSVVLSVECDGHRVLLPGDLESPGIEQVMASDTLPCDVLLAPHHGSRRSDPPGFAAWSQPRCVVVSGGRGEVDRNVADSYRQAGADVLHTGQTGAIEFTFTDQGCQISPFLSPL</sequence>
<feature type="domain" description="Metallo-beta-lactamase" evidence="7">
    <location>
        <begin position="484"/>
        <end position="690"/>
    </location>
</feature>
<dbReference type="AlphaFoldDB" id="A0A518AKE6"/>
<dbReference type="Gene3D" id="3.60.15.10">
    <property type="entry name" value="Ribonuclease Z/Hydroxyacylglutathione hydrolase-like"/>
    <property type="match status" value="1"/>
</dbReference>
<evidence type="ECO:0000313" key="9">
    <source>
        <dbReference type="Proteomes" id="UP000315750"/>
    </source>
</evidence>
<reference evidence="8 9" key="1">
    <citation type="submission" date="2019-02" db="EMBL/GenBank/DDBJ databases">
        <title>Deep-cultivation of Planctomycetes and their phenomic and genomic characterization uncovers novel biology.</title>
        <authorList>
            <person name="Wiegand S."/>
            <person name="Jogler M."/>
            <person name="Boedeker C."/>
            <person name="Pinto D."/>
            <person name="Vollmers J."/>
            <person name="Rivas-Marin E."/>
            <person name="Kohn T."/>
            <person name="Peeters S.H."/>
            <person name="Heuer A."/>
            <person name="Rast P."/>
            <person name="Oberbeckmann S."/>
            <person name="Bunk B."/>
            <person name="Jeske O."/>
            <person name="Meyerdierks A."/>
            <person name="Storesund J.E."/>
            <person name="Kallscheuer N."/>
            <person name="Luecker S."/>
            <person name="Lage O.M."/>
            <person name="Pohl T."/>
            <person name="Merkel B.J."/>
            <person name="Hornburger P."/>
            <person name="Mueller R.-W."/>
            <person name="Bruemmer F."/>
            <person name="Labrenz M."/>
            <person name="Spormann A.M."/>
            <person name="Op den Camp H."/>
            <person name="Overmann J."/>
            <person name="Amann R."/>
            <person name="Jetten M.S.M."/>
            <person name="Mascher T."/>
            <person name="Medema M.H."/>
            <person name="Devos D.P."/>
            <person name="Kaster A.-K."/>
            <person name="Ovreas L."/>
            <person name="Rohde M."/>
            <person name="Galperin M.Y."/>
            <person name="Jogler C."/>
        </authorList>
    </citation>
    <scope>NUCLEOTIDE SEQUENCE [LARGE SCALE GENOMIC DNA]</scope>
    <source>
        <strain evidence="8 9">Pan181</strain>
    </source>
</reference>
<evidence type="ECO:0000256" key="2">
    <source>
        <dbReference type="ARBA" id="ARBA00022475"/>
    </source>
</evidence>
<keyword evidence="9" id="KW-1185">Reference proteome</keyword>
<feature type="transmembrane region" description="Helical" evidence="6">
    <location>
        <begin position="424"/>
        <end position="443"/>
    </location>
</feature>
<gene>
    <name evidence="8" type="ORF">Pan181_13520</name>
</gene>
<dbReference type="InterPro" id="IPR001279">
    <property type="entry name" value="Metallo-B-lactamas"/>
</dbReference>
<dbReference type="EMBL" id="CP036278">
    <property type="protein sequence ID" value="QDU55166.1"/>
    <property type="molecule type" value="Genomic_DNA"/>
</dbReference>
<dbReference type="SMART" id="SM00849">
    <property type="entry name" value="Lactamase_B"/>
    <property type="match status" value="1"/>
</dbReference>
<evidence type="ECO:0000256" key="3">
    <source>
        <dbReference type="ARBA" id="ARBA00022692"/>
    </source>
</evidence>
<feature type="transmembrane region" description="Helical" evidence="6">
    <location>
        <begin position="357"/>
        <end position="384"/>
    </location>
</feature>
<feature type="transmembrane region" description="Helical" evidence="6">
    <location>
        <begin position="450"/>
        <end position="467"/>
    </location>
</feature>
<accession>A0A518AKE6</accession>
<dbReference type="KEGG" id="amuc:Pan181_13520"/>
<dbReference type="Proteomes" id="UP000315750">
    <property type="component" value="Chromosome"/>
</dbReference>
<evidence type="ECO:0000256" key="1">
    <source>
        <dbReference type="ARBA" id="ARBA00004651"/>
    </source>
</evidence>
<dbReference type="InterPro" id="IPR035681">
    <property type="entry name" value="ComA-like_MBL"/>
</dbReference>